<reference evidence="1 2" key="1">
    <citation type="submission" date="2020-10" db="EMBL/GenBank/DDBJ databases">
        <title>Connecting structure to function with the recovery of over 1000 high-quality activated sludge metagenome-assembled genomes encoding full-length rRNA genes using long-read sequencing.</title>
        <authorList>
            <person name="Singleton C.M."/>
            <person name="Petriglieri F."/>
            <person name="Kristensen J.M."/>
            <person name="Kirkegaard R.H."/>
            <person name="Michaelsen T.Y."/>
            <person name="Andersen M.H."/>
            <person name="Karst S.M."/>
            <person name="Dueholm M.S."/>
            <person name="Nielsen P.H."/>
            <person name="Albertsen M."/>
        </authorList>
    </citation>
    <scope>NUCLEOTIDE SEQUENCE [LARGE SCALE GENOMIC DNA]</scope>
    <source>
        <strain evidence="1">Fred_18-Q3-R57-64_BAT3C.720</strain>
    </source>
</reference>
<organism evidence="1 2">
    <name type="scientific">Candidatus Accumulibacter affinis</name>
    <dbReference type="NCBI Taxonomy" id="2954384"/>
    <lineage>
        <taxon>Bacteria</taxon>
        <taxon>Pseudomonadati</taxon>
        <taxon>Pseudomonadota</taxon>
        <taxon>Betaproteobacteria</taxon>
        <taxon>Candidatus Accumulibacter</taxon>
    </lineage>
</organism>
<name>A0A935TDM2_9PROT</name>
<evidence type="ECO:0000313" key="2">
    <source>
        <dbReference type="Proteomes" id="UP000706151"/>
    </source>
</evidence>
<protein>
    <submittedName>
        <fullName evidence="1">Uncharacterized protein</fullName>
    </submittedName>
</protein>
<dbReference type="EMBL" id="JADJOT010000013">
    <property type="protein sequence ID" value="MBK7956571.1"/>
    <property type="molecule type" value="Genomic_DNA"/>
</dbReference>
<dbReference type="AlphaFoldDB" id="A0A935TDM2"/>
<sequence>MRIDRLPRGKLLYMVATFPHEGQFQAQGSDAMNHPDILTVADANSEQKSYDAPGSVILAAWRGLQQLFAGLGEPAQSTVTNPAAYPATFINLP</sequence>
<proteinExistence type="predicted"/>
<dbReference type="Proteomes" id="UP000706151">
    <property type="component" value="Unassembled WGS sequence"/>
</dbReference>
<evidence type="ECO:0000313" key="1">
    <source>
        <dbReference type="EMBL" id="MBK7956571.1"/>
    </source>
</evidence>
<accession>A0A935TDM2</accession>
<gene>
    <name evidence="1" type="ORF">IPK02_23040</name>
</gene>
<comment type="caution">
    <text evidence="1">The sequence shown here is derived from an EMBL/GenBank/DDBJ whole genome shotgun (WGS) entry which is preliminary data.</text>
</comment>